<protein>
    <submittedName>
        <fullName evidence="1">Uncharacterized protein</fullName>
    </submittedName>
</protein>
<proteinExistence type="predicted"/>
<accession>A0AA36JQX8</accession>
<comment type="caution">
    <text evidence="1">The sequence shown here is derived from an EMBL/GenBank/DDBJ whole genome shotgun (WGS) entry which is preliminary data.</text>
</comment>
<reference evidence="1" key="1">
    <citation type="submission" date="2023-08" db="EMBL/GenBank/DDBJ databases">
        <authorList>
            <person name="Chen Y."/>
            <person name="Shah S."/>
            <person name="Dougan E. K."/>
            <person name="Thang M."/>
            <person name="Chan C."/>
        </authorList>
    </citation>
    <scope>NUCLEOTIDE SEQUENCE</scope>
</reference>
<dbReference type="Proteomes" id="UP001178507">
    <property type="component" value="Unassembled WGS sequence"/>
</dbReference>
<name>A0AA36JQX8_9DINO</name>
<gene>
    <name evidence="1" type="ORF">EVOR1521_LOCUS31026</name>
</gene>
<dbReference type="GO" id="GO:0042765">
    <property type="term" value="C:GPI-anchor transamidase complex"/>
    <property type="evidence" value="ECO:0007669"/>
    <property type="project" value="InterPro"/>
</dbReference>
<dbReference type="InterPro" id="IPR007245">
    <property type="entry name" value="PIG-T"/>
</dbReference>
<dbReference type="EMBL" id="CAUJNA010003805">
    <property type="protein sequence ID" value="CAJ1410097.1"/>
    <property type="molecule type" value="Genomic_DNA"/>
</dbReference>
<dbReference type="PANTHER" id="PTHR12959">
    <property type="entry name" value="GPI TRANSAMIDASE COMPONENT PIG-T-RELATED"/>
    <property type="match status" value="1"/>
</dbReference>
<sequence>MPSTLQCAVGALLAQASALDHFEETLHLRALPREIDSPDQYLARWEFEISAPRTAAFRADQFDLFPGPIGKLLNAHPAIEAFEATLTRGRWKRGWGEAPWEFRPPGAVLAAALQGQDESATAAAYRFLVSTLSGSLCASFEGMDPALSSAETVETEGKASRLQSSNTGARPLRLPDAWQTEHSGQSLRLATLPYEPVCTENLTPWLKLLPCGRHRGLSALLAALVVPVAEAPLASLTLAVDVRSDTVVARSSLDVVLPGDAGSLPKWLQSFAARKVENCPAAASSVLRFWRRDESALSGAGQVELPTAQLSADLSQYFSGPWEESSSETLSVMRDMLSQEGRSERTHGRYLLRLSNPGPGRRVRFLDQLPFFIRPLWHTVRVVWTSADGEVELLGGEALRRLGVQFTASDGVRACPSSPVATGVAFDLEDLPTGSSVSVFLDVLKNFINFREFSYACEKGFDVGGAVWLDAELGASGAVGTGDFVSLGPTLSQSAPWRLHFTEGMLVMVPMPDFSMPFNVVALSSTAATFFFGSVFRITGAGGMPHWCTERGGKPAVLHPLQKFALLGLLASLGINALTPEHMAQISAALPQDGWGPELYGYLVFAKDKVDSILAKR</sequence>
<dbReference type="AlphaFoldDB" id="A0AA36JQX8"/>
<organism evidence="1 2">
    <name type="scientific">Effrenium voratum</name>
    <dbReference type="NCBI Taxonomy" id="2562239"/>
    <lineage>
        <taxon>Eukaryota</taxon>
        <taxon>Sar</taxon>
        <taxon>Alveolata</taxon>
        <taxon>Dinophyceae</taxon>
        <taxon>Suessiales</taxon>
        <taxon>Symbiodiniaceae</taxon>
        <taxon>Effrenium</taxon>
    </lineage>
</organism>
<evidence type="ECO:0000313" key="1">
    <source>
        <dbReference type="EMBL" id="CAJ1410097.1"/>
    </source>
</evidence>
<keyword evidence="2" id="KW-1185">Reference proteome</keyword>
<evidence type="ECO:0000313" key="2">
    <source>
        <dbReference type="Proteomes" id="UP001178507"/>
    </source>
</evidence>
<dbReference type="GO" id="GO:0016255">
    <property type="term" value="P:attachment of GPI anchor to protein"/>
    <property type="evidence" value="ECO:0007669"/>
    <property type="project" value="InterPro"/>
</dbReference>
<dbReference type="PANTHER" id="PTHR12959:SF11">
    <property type="entry name" value="GPI TRANSAMIDASE COMPONENT PIG-T"/>
    <property type="match status" value="1"/>
</dbReference>
<dbReference type="Pfam" id="PF04113">
    <property type="entry name" value="Gpi16"/>
    <property type="match status" value="2"/>
</dbReference>